<evidence type="ECO:0000313" key="2">
    <source>
        <dbReference type="EMBL" id="MBC3883116.1"/>
    </source>
</evidence>
<evidence type="ECO:0000256" key="1">
    <source>
        <dbReference type="SAM" id="SignalP"/>
    </source>
</evidence>
<dbReference type="EMBL" id="JACOFZ010000010">
    <property type="protein sequence ID" value="MBC3883116.1"/>
    <property type="molecule type" value="Genomic_DNA"/>
</dbReference>
<dbReference type="RefSeq" id="WP_186917740.1">
    <property type="nucleotide sequence ID" value="NZ_JACOFZ010000010.1"/>
</dbReference>
<organism evidence="2 3">
    <name type="scientific">Undibacterium nitidum</name>
    <dbReference type="NCBI Taxonomy" id="2762298"/>
    <lineage>
        <taxon>Bacteria</taxon>
        <taxon>Pseudomonadati</taxon>
        <taxon>Pseudomonadota</taxon>
        <taxon>Betaproteobacteria</taxon>
        <taxon>Burkholderiales</taxon>
        <taxon>Oxalobacteraceae</taxon>
        <taxon>Undibacterium</taxon>
    </lineage>
</organism>
<dbReference type="Gene3D" id="2.30.30.40">
    <property type="entry name" value="SH3 Domains"/>
    <property type="match status" value="1"/>
</dbReference>
<evidence type="ECO:0008006" key="4">
    <source>
        <dbReference type="Google" id="ProtNLM"/>
    </source>
</evidence>
<proteinExistence type="predicted"/>
<keyword evidence="3" id="KW-1185">Reference proteome</keyword>
<gene>
    <name evidence="2" type="ORF">H8K36_17105</name>
</gene>
<evidence type="ECO:0000313" key="3">
    <source>
        <dbReference type="Proteomes" id="UP000627446"/>
    </source>
</evidence>
<reference evidence="2" key="1">
    <citation type="submission" date="2020-08" db="EMBL/GenBank/DDBJ databases">
        <title>Novel species isolated from subtropical streams in China.</title>
        <authorList>
            <person name="Lu H."/>
        </authorList>
    </citation>
    <scope>NUCLEOTIDE SEQUENCE</scope>
    <source>
        <strain evidence="2">LX22W</strain>
    </source>
</reference>
<feature type="signal peptide" evidence="1">
    <location>
        <begin position="1"/>
        <end position="22"/>
    </location>
</feature>
<name>A0A923HS72_9BURK</name>
<sequence>MKYFITPILIAGSLLTLQNAAAQSQATVVRSTELKAKPFSDSETLKALKESDKLSVLSRKASWTEVKAQDVSGWVKMLSLRFDDQGTKSFNVAETLGSGINLQKGTNSGSTTTTAVKGWDKNDFKNLSPNSERLQKMQALSVSKADAKAFANQGNLNDQEQAYVKAEGDR</sequence>
<keyword evidence="1" id="KW-0732">Signal</keyword>
<feature type="chain" id="PRO_5037755770" description="SH3 domain-containing protein" evidence="1">
    <location>
        <begin position="23"/>
        <end position="170"/>
    </location>
</feature>
<protein>
    <recommendedName>
        <fullName evidence="4">SH3 domain-containing protein</fullName>
    </recommendedName>
</protein>
<accession>A0A923HS72</accession>
<dbReference type="Proteomes" id="UP000627446">
    <property type="component" value="Unassembled WGS sequence"/>
</dbReference>
<comment type="caution">
    <text evidence="2">The sequence shown here is derived from an EMBL/GenBank/DDBJ whole genome shotgun (WGS) entry which is preliminary data.</text>
</comment>
<dbReference type="AlphaFoldDB" id="A0A923HS72"/>